<dbReference type="Pfam" id="PF13480">
    <property type="entry name" value="Acetyltransf_6"/>
    <property type="match status" value="1"/>
</dbReference>
<organism evidence="2 3">
    <name type="scientific">Moorena bouillonii PNG</name>
    <dbReference type="NCBI Taxonomy" id="568701"/>
    <lineage>
        <taxon>Bacteria</taxon>
        <taxon>Bacillati</taxon>
        <taxon>Cyanobacteriota</taxon>
        <taxon>Cyanophyceae</taxon>
        <taxon>Coleofasciculales</taxon>
        <taxon>Coleofasciculaceae</taxon>
        <taxon>Moorena</taxon>
    </lineage>
</organism>
<dbReference type="InterPro" id="IPR016181">
    <property type="entry name" value="Acyl_CoA_acyltransferase"/>
</dbReference>
<evidence type="ECO:0000313" key="2">
    <source>
        <dbReference type="EMBL" id="OLT60084.1"/>
    </source>
</evidence>
<gene>
    <name evidence="2" type="ORF">BJP37_14675</name>
</gene>
<accession>A0A1U7N2E2</accession>
<protein>
    <recommendedName>
        <fullName evidence="1">BioF2-like acetyltransferase domain-containing protein</fullName>
    </recommendedName>
</protein>
<reference evidence="2 3" key="1">
    <citation type="submission" date="2016-10" db="EMBL/GenBank/DDBJ databases">
        <title>Comparative genomics uncovers the prolific and rare metabolic potential of the cyanobacterial genus Moorea.</title>
        <authorList>
            <person name="Leao T."/>
            <person name="Castelao G."/>
            <person name="Korobeynikov A."/>
            <person name="Monroe E.A."/>
            <person name="Podell S."/>
            <person name="Glukhov E."/>
            <person name="Allen E."/>
            <person name="Gerwick W.H."/>
            <person name="Gerwick L."/>
        </authorList>
    </citation>
    <scope>NUCLEOTIDE SEQUENCE [LARGE SCALE GENOMIC DNA]</scope>
    <source>
        <strain evidence="2 3">PNG5-198</strain>
    </source>
</reference>
<dbReference type="RefSeq" id="WP_075900009.1">
    <property type="nucleotide sequence ID" value="NZ_MKZS01000001.1"/>
</dbReference>
<dbReference type="EMBL" id="MKZS01000001">
    <property type="protein sequence ID" value="OLT60084.1"/>
    <property type="molecule type" value="Genomic_DNA"/>
</dbReference>
<evidence type="ECO:0000313" key="3">
    <source>
        <dbReference type="Proteomes" id="UP000186657"/>
    </source>
</evidence>
<feature type="domain" description="BioF2-like acetyltransferase" evidence="1">
    <location>
        <begin position="181"/>
        <end position="325"/>
    </location>
</feature>
<comment type="caution">
    <text evidence="2">The sequence shown here is derived from an EMBL/GenBank/DDBJ whole genome shotgun (WGS) entry which is preliminary data.</text>
</comment>
<dbReference type="AlphaFoldDB" id="A0A1U7N2E2"/>
<dbReference type="InterPro" id="IPR038740">
    <property type="entry name" value="BioF2-like_GNAT_dom"/>
</dbReference>
<evidence type="ECO:0000259" key="1">
    <source>
        <dbReference type="Pfam" id="PF13480"/>
    </source>
</evidence>
<proteinExistence type="predicted"/>
<dbReference type="Gene3D" id="3.40.630.30">
    <property type="match status" value="1"/>
</dbReference>
<keyword evidence="3" id="KW-1185">Reference proteome</keyword>
<dbReference type="Proteomes" id="UP000186657">
    <property type="component" value="Unassembled WGS sequence"/>
</dbReference>
<dbReference type="SUPFAM" id="SSF55729">
    <property type="entry name" value="Acyl-CoA N-acyltransferases (Nat)"/>
    <property type="match status" value="1"/>
</dbReference>
<sequence>MGNIQMYTIEIVDTQKAFRTLVPDWNKIAKVYARTPFQTPQWNLAWWECVGTFEASLRLHIILVLKINTVCAIAPMMLETSEMNKVLLFLSDPYADYSDIVVDTSMIEPRIAYAKIIHYIKQRLGVLWDEVNLREICQHSELIDYFHYSTQYNFKVRIEDGSRCPQLQLQKEEAFTIAANKKKYATQQRKLGEKGKLKCQHFNSLEEISIRMPLFIEMHMKEWSHRENKKHTFDDPAIKRFFSQSISYLASGGLLVLTELSLDENPLAYYYGFIFKRIYWGYRLSFNTEYYRFSPGHVMHRMMFYHLREKGLQAFDFMRGHEPYKYRYANTEFINQNIYLT</sequence>
<name>A0A1U7N2E2_9CYAN</name>